<evidence type="ECO:0000313" key="3">
    <source>
        <dbReference type="Proteomes" id="UP000254937"/>
    </source>
</evidence>
<protein>
    <submittedName>
        <fullName evidence="2">Uncharacterized protein</fullName>
    </submittedName>
</protein>
<dbReference type="AlphaFoldDB" id="A0A370PFX3"/>
<evidence type="ECO:0000313" key="2">
    <source>
        <dbReference type="EMBL" id="RDK41062.1"/>
    </source>
</evidence>
<dbReference type="EMBL" id="KZ851856">
    <property type="protein sequence ID" value="RDK41062.1"/>
    <property type="molecule type" value="Genomic_DNA"/>
</dbReference>
<dbReference type="Proteomes" id="UP000254937">
    <property type="component" value="Unassembled WGS sequence"/>
</dbReference>
<feature type="compositionally biased region" description="Polar residues" evidence="1">
    <location>
        <begin position="1"/>
        <end position="15"/>
    </location>
</feature>
<reference evidence="2 3" key="1">
    <citation type="submission" date="2018-07" db="EMBL/GenBank/DDBJ databases">
        <title>Section-level genome sequencing of Aspergillus section Nigri to investigate inter- and intra-species variation.</title>
        <authorList>
            <consortium name="DOE Joint Genome Institute"/>
            <person name="Vesth T.C."/>
            <person name="Nybo J.L."/>
            <person name="Theobald S."/>
            <person name="Frisvad J.C."/>
            <person name="Larsen T.O."/>
            <person name="Nielsen K.F."/>
            <person name="Hoof J.B."/>
            <person name="Brandl J."/>
            <person name="Salamov A."/>
            <person name="Riley R."/>
            <person name="Gladden J.M."/>
            <person name="Phatale P."/>
            <person name="Nielsen M.T."/>
            <person name="Lyhne E.K."/>
            <person name="Kogle M.E."/>
            <person name="Strasser K."/>
            <person name="McDonnell E."/>
            <person name="Barry K."/>
            <person name="Clum A."/>
            <person name="Chen C."/>
            <person name="Nolan M."/>
            <person name="Sandor L."/>
            <person name="Kuo A."/>
            <person name="Lipzen A."/>
            <person name="Hainaut M."/>
            <person name="Drula E."/>
            <person name="Tsang A."/>
            <person name="Magnuson J.K."/>
            <person name="Henrissat B."/>
            <person name="Wiebenga A."/>
            <person name="Simmons B.A."/>
            <person name="Makela M.R."/>
            <person name="De vries R.P."/>
            <person name="Grigoriev I.V."/>
            <person name="Mortensen U.H."/>
            <person name="Baker S.E."/>
            <person name="Andersen M.R."/>
        </authorList>
    </citation>
    <scope>NUCLEOTIDE SEQUENCE [LARGE SCALE GENOMIC DNA]</scope>
    <source>
        <strain evidence="2 3">ATCC 13157</strain>
    </source>
</reference>
<proteinExistence type="predicted"/>
<name>A0A370PFX3_ASPPH</name>
<feature type="compositionally biased region" description="Polar residues" evidence="1">
    <location>
        <begin position="41"/>
        <end position="52"/>
    </location>
</feature>
<feature type="region of interest" description="Disordered" evidence="1">
    <location>
        <begin position="1"/>
        <end position="65"/>
    </location>
</feature>
<sequence>MSSSYPRQQPRQTDLTIPDENEPSPAQLEDVTIPIPAHMGCSTSPDPKTLSSGRDPVTPSPTRAALDQDAIRPATDLPIVASARIHAKPILLPSPIPLGTSRSPSITVTNWNAYARRNAAARILTLQLINCMDNDDKLHDEVTSWYQEFRFQIWSPLASMISLNWRQVEQLCWQMEKKEIIRRATKRV</sequence>
<organism evidence="2 3">
    <name type="scientific">Aspergillus phoenicis ATCC 13157</name>
    <dbReference type="NCBI Taxonomy" id="1353007"/>
    <lineage>
        <taxon>Eukaryota</taxon>
        <taxon>Fungi</taxon>
        <taxon>Dikarya</taxon>
        <taxon>Ascomycota</taxon>
        <taxon>Pezizomycotina</taxon>
        <taxon>Eurotiomycetes</taxon>
        <taxon>Eurotiomycetidae</taxon>
        <taxon>Eurotiales</taxon>
        <taxon>Aspergillaceae</taxon>
        <taxon>Aspergillus</taxon>
    </lineage>
</organism>
<gene>
    <name evidence="2" type="ORF">M752DRAFT_294729</name>
</gene>
<evidence type="ECO:0000256" key="1">
    <source>
        <dbReference type="SAM" id="MobiDB-lite"/>
    </source>
</evidence>
<keyword evidence="3" id="KW-1185">Reference proteome</keyword>
<accession>A0A370PFX3</accession>